<dbReference type="EMBL" id="JACSQY010000001">
    <property type="protein sequence ID" value="MBD7906728.1"/>
    <property type="molecule type" value="Genomic_DNA"/>
</dbReference>
<name>A0ABR8PEX6_9BACL</name>
<keyword evidence="1" id="KW-1133">Transmembrane helix</keyword>
<sequence>MKKIIIAAIVCGIASAALIASNFSGVFTDGLISGALVISILAGSSAFIAVKERRKHAWH</sequence>
<dbReference type="RefSeq" id="WP_191687899.1">
    <property type="nucleotide sequence ID" value="NZ_JACSQY010000001.1"/>
</dbReference>
<protein>
    <submittedName>
        <fullName evidence="2">Uncharacterized protein</fullName>
    </submittedName>
</protein>
<proteinExistence type="predicted"/>
<feature type="transmembrane region" description="Helical" evidence="1">
    <location>
        <begin position="30"/>
        <end position="50"/>
    </location>
</feature>
<gene>
    <name evidence="2" type="ORF">H9659_00105</name>
</gene>
<organism evidence="2 3">
    <name type="scientific">Sporosarcina gallistercoris</name>
    <dbReference type="NCBI Taxonomy" id="2762245"/>
    <lineage>
        <taxon>Bacteria</taxon>
        <taxon>Bacillati</taxon>
        <taxon>Bacillota</taxon>
        <taxon>Bacilli</taxon>
        <taxon>Bacillales</taxon>
        <taxon>Caryophanaceae</taxon>
        <taxon>Sporosarcina</taxon>
    </lineage>
</organism>
<evidence type="ECO:0000313" key="3">
    <source>
        <dbReference type="Proteomes" id="UP000659496"/>
    </source>
</evidence>
<dbReference type="Proteomes" id="UP000659496">
    <property type="component" value="Unassembled WGS sequence"/>
</dbReference>
<evidence type="ECO:0000313" key="2">
    <source>
        <dbReference type="EMBL" id="MBD7906728.1"/>
    </source>
</evidence>
<reference evidence="2 3" key="1">
    <citation type="submission" date="2020-08" db="EMBL/GenBank/DDBJ databases">
        <title>A Genomic Blueprint of the Chicken Gut Microbiome.</title>
        <authorList>
            <person name="Gilroy R."/>
            <person name="Ravi A."/>
            <person name="Getino M."/>
            <person name="Pursley I."/>
            <person name="Horton D.L."/>
            <person name="Alikhan N.-F."/>
            <person name="Baker D."/>
            <person name="Gharbi K."/>
            <person name="Hall N."/>
            <person name="Watson M."/>
            <person name="Adriaenssens E.M."/>
            <person name="Foster-Nyarko E."/>
            <person name="Jarju S."/>
            <person name="Secka A."/>
            <person name="Antonio M."/>
            <person name="Oren A."/>
            <person name="Chaudhuri R."/>
            <person name="La Ragione R.M."/>
            <person name="Hildebrand F."/>
            <person name="Pallen M.J."/>
        </authorList>
    </citation>
    <scope>NUCLEOTIDE SEQUENCE [LARGE SCALE GENOMIC DNA]</scope>
    <source>
        <strain evidence="2 3">Sa3CUA8</strain>
    </source>
</reference>
<accession>A0ABR8PEX6</accession>
<evidence type="ECO:0000256" key="1">
    <source>
        <dbReference type="SAM" id="Phobius"/>
    </source>
</evidence>
<keyword evidence="1" id="KW-0472">Membrane</keyword>
<keyword evidence="1" id="KW-0812">Transmembrane</keyword>
<comment type="caution">
    <text evidence="2">The sequence shown here is derived from an EMBL/GenBank/DDBJ whole genome shotgun (WGS) entry which is preliminary data.</text>
</comment>
<keyword evidence="3" id="KW-1185">Reference proteome</keyword>